<reference evidence="2 3" key="1">
    <citation type="submission" date="2018-07" db="EMBL/GenBank/DDBJ databases">
        <title>Freshwater and sediment microbial communities from various areas in North America, analyzing microbe dynamics in response to fracking.</title>
        <authorList>
            <person name="Lamendella R."/>
        </authorList>
    </citation>
    <scope>NUCLEOTIDE SEQUENCE [LARGE SCALE GENOMIC DNA]</scope>
    <source>
        <strain evidence="2 3">160A</strain>
    </source>
</reference>
<keyword evidence="1" id="KW-0802">TPR repeat</keyword>
<dbReference type="EMBL" id="QPIZ01000003">
    <property type="protein sequence ID" value="RCW38576.1"/>
    <property type="molecule type" value="Genomic_DNA"/>
</dbReference>
<sequence>MHRLSLIIYLLTLTTQLFAGYFSENDSLQVAISKSDSTQIIISDSTLQTSTSHRLSPDTIALHIAHARRLMKEYKIDVAIVTLEKAYARDSSSIELVKELEEIYYSTSENTKALEFVNLLLDQGIDSAVYLPRKALVMKKEGNLPEALHIFRDLIRKDSANTFFLNQLGDIFNMVRKPDSALIYYTKSVEVSPKNITLFKAGQLFLDLEKPGEALSFFDQYYNPEIHDSKPLRRLYGQTFFLLNEYEESIKVFDELYQKGDSSFITTKFLGMSYRKNGEYLEAEIPLKQAAFQNPNDFLVYYNLGICCRNIGQTDESERYFHTALDIITTPPAIRNMIIKELAENYKRATQWHKALKIYNEILESDPTNMSVRMDILMILDYQLKDAEKAINGYKNTLAMIEEDTTNTQNKGRMIKYLNQRIEKLEEQKFWEESGKN</sequence>
<dbReference type="PANTHER" id="PTHR12558">
    <property type="entry name" value="CELL DIVISION CYCLE 16,23,27"/>
    <property type="match status" value="1"/>
</dbReference>
<protein>
    <submittedName>
        <fullName evidence="2">Flp pilus assembly protein TadD</fullName>
    </submittedName>
</protein>
<dbReference type="RefSeq" id="WP_114436387.1">
    <property type="nucleotide sequence ID" value="NZ_QPIZ01000003.1"/>
</dbReference>
<keyword evidence="3" id="KW-1185">Reference proteome</keyword>
<dbReference type="Gene3D" id="1.25.40.10">
    <property type="entry name" value="Tetratricopeptide repeat domain"/>
    <property type="match status" value="2"/>
</dbReference>
<dbReference type="InterPro" id="IPR011990">
    <property type="entry name" value="TPR-like_helical_dom_sf"/>
</dbReference>
<feature type="repeat" description="TPR" evidence="1">
    <location>
        <begin position="162"/>
        <end position="195"/>
    </location>
</feature>
<gene>
    <name evidence="2" type="ORF">DFO77_10341</name>
</gene>
<evidence type="ECO:0000313" key="2">
    <source>
        <dbReference type="EMBL" id="RCW38576.1"/>
    </source>
</evidence>
<feature type="repeat" description="TPR" evidence="1">
    <location>
        <begin position="336"/>
        <end position="369"/>
    </location>
</feature>
<dbReference type="Proteomes" id="UP000252733">
    <property type="component" value="Unassembled WGS sequence"/>
</dbReference>
<accession>A0A368VBT1</accession>
<organism evidence="2 3">
    <name type="scientific">Marinilabilia salmonicolor</name>
    <dbReference type="NCBI Taxonomy" id="989"/>
    <lineage>
        <taxon>Bacteria</taxon>
        <taxon>Pseudomonadati</taxon>
        <taxon>Bacteroidota</taxon>
        <taxon>Bacteroidia</taxon>
        <taxon>Marinilabiliales</taxon>
        <taxon>Marinilabiliaceae</taxon>
        <taxon>Marinilabilia</taxon>
    </lineage>
</organism>
<evidence type="ECO:0000256" key="1">
    <source>
        <dbReference type="PROSITE-ProRule" id="PRU00339"/>
    </source>
</evidence>
<dbReference type="PROSITE" id="PS50005">
    <property type="entry name" value="TPR"/>
    <property type="match status" value="2"/>
</dbReference>
<dbReference type="Pfam" id="PF13176">
    <property type="entry name" value="TPR_7"/>
    <property type="match status" value="1"/>
</dbReference>
<dbReference type="SMART" id="SM00028">
    <property type="entry name" value="TPR"/>
    <property type="match status" value="5"/>
</dbReference>
<dbReference type="SUPFAM" id="SSF48452">
    <property type="entry name" value="TPR-like"/>
    <property type="match status" value="2"/>
</dbReference>
<dbReference type="PANTHER" id="PTHR12558:SF13">
    <property type="entry name" value="CELL DIVISION CYCLE PROTEIN 27 HOMOLOG"/>
    <property type="match status" value="1"/>
</dbReference>
<dbReference type="AlphaFoldDB" id="A0A368VBT1"/>
<dbReference type="InterPro" id="IPR019734">
    <property type="entry name" value="TPR_rpt"/>
</dbReference>
<proteinExistence type="predicted"/>
<name>A0A368VBT1_9BACT</name>
<comment type="caution">
    <text evidence="2">The sequence shown here is derived from an EMBL/GenBank/DDBJ whole genome shotgun (WGS) entry which is preliminary data.</text>
</comment>
<evidence type="ECO:0000313" key="3">
    <source>
        <dbReference type="Proteomes" id="UP000252733"/>
    </source>
</evidence>